<dbReference type="EMBL" id="JAPDOD010000008">
    <property type="protein sequence ID" value="MDA0160970.1"/>
    <property type="molecule type" value="Genomic_DNA"/>
</dbReference>
<protein>
    <submittedName>
        <fullName evidence="1">Uncharacterized protein</fullName>
    </submittedName>
</protein>
<dbReference type="RefSeq" id="WP_270040101.1">
    <property type="nucleotide sequence ID" value="NZ_JAPDOD010000008.1"/>
</dbReference>
<sequence>MTGDEFAALFGPARFELRFDVAGRAAVRVAGGPVAPRHVEPVPPAGGWVIEARCGDAAGWLLADAAPANPARAARLLEHFVAREAALRLQAAGRQASAMGAELLERITHRLRTDVSTLSAVADGAIAGLFDASDLDGLPEELGRTTREALRRLSGVREVMTVLDPESRREAEPIVATLRAELDAAGRDATVRVTGPEGETPLTLIPGAGWGACARRLAADERFAVFAVGPDSGGWNVTTTTSGIPVNWTERSVGDLAHAGHIVAAAGGSAVVTDPFGIALVLPAAPPSG</sequence>
<organism evidence="1 2">
    <name type="scientific">Solirubrobacter ginsenosidimutans</name>
    <dbReference type="NCBI Taxonomy" id="490573"/>
    <lineage>
        <taxon>Bacteria</taxon>
        <taxon>Bacillati</taxon>
        <taxon>Actinomycetota</taxon>
        <taxon>Thermoleophilia</taxon>
        <taxon>Solirubrobacterales</taxon>
        <taxon>Solirubrobacteraceae</taxon>
        <taxon>Solirubrobacter</taxon>
    </lineage>
</organism>
<name>A0A9X3MTI3_9ACTN</name>
<evidence type="ECO:0000313" key="2">
    <source>
        <dbReference type="Proteomes" id="UP001149140"/>
    </source>
</evidence>
<keyword evidence="2" id="KW-1185">Reference proteome</keyword>
<dbReference type="AlphaFoldDB" id="A0A9X3MTI3"/>
<dbReference type="Proteomes" id="UP001149140">
    <property type="component" value="Unassembled WGS sequence"/>
</dbReference>
<comment type="caution">
    <text evidence="1">The sequence shown here is derived from an EMBL/GenBank/DDBJ whole genome shotgun (WGS) entry which is preliminary data.</text>
</comment>
<accession>A0A9X3MTI3</accession>
<gene>
    <name evidence="1" type="ORF">OM076_11895</name>
</gene>
<evidence type="ECO:0000313" key="1">
    <source>
        <dbReference type="EMBL" id="MDA0160970.1"/>
    </source>
</evidence>
<reference evidence="1" key="1">
    <citation type="submission" date="2022-10" db="EMBL/GenBank/DDBJ databases">
        <title>The WGS of Solirubrobacter ginsenosidimutans DSM 21036.</title>
        <authorList>
            <person name="Jiang Z."/>
        </authorList>
    </citation>
    <scope>NUCLEOTIDE SEQUENCE</scope>
    <source>
        <strain evidence="1">DSM 21036</strain>
    </source>
</reference>
<proteinExistence type="predicted"/>